<feature type="chain" id="PRO_5036987576" evidence="1">
    <location>
        <begin position="23"/>
        <end position="126"/>
    </location>
</feature>
<comment type="caution">
    <text evidence="2">The sequence shown here is derived from an EMBL/GenBank/DDBJ whole genome shotgun (WGS) entry which is preliminary data.</text>
</comment>
<dbReference type="AlphaFoldDB" id="A0A972FJX8"/>
<evidence type="ECO:0000313" key="2">
    <source>
        <dbReference type="EMBL" id="NMH27138.1"/>
    </source>
</evidence>
<gene>
    <name evidence="2" type="ORF">G6047_03760</name>
</gene>
<protein>
    <submittedName>
        <fullName evidence="2">Uncharacterized protein</fullName>
    </submittedName>
</protein>
<sequence>MKNMLFLLALLPLLSAAQTVSCSDYKTGEFVYPNNANKVSLRKETTQESYNDGKLEAVWNVKWLSDCKYELVCTKRLKDDSPFQLGDKMVATILETDDSCYTFSLTVFNSLHPEGFEVPNGKMCRK</sequence>
<keyword evidence="3" id="KW-1185">Reference proteome</keyword>
<keyword evidence="1" id="KW-0732">Signal</keyword>
<evidence type="ECO:0000256" key="1">
    <source>
        <dbReference type="SAM" id="SignalP"/>
    </source>
</evidence>
<name>A0A972FJX8_9FLAO</name>
<reference evidence="2" key="1">
    <citation type="submission" date="2020-02" db="EMBL/GenBank/DDBJ databases">
        <title>Flavobacterium sp. genome.</title>
        <authorList>
            <person name="Jung H.S."/>
            <person name="Baek J.H."/>
            <person name="Jeon C.O."/>
        </authorList>
    </citation>
    <scope>NUCLEOTIDE SEQUENCE</scope>
    <source>
        <strain evidence="2">SE-s28</strain>
    </source>
</reference>
<proteinExistence type="predicted"/>
<feature type="signal peptide" evidence="1">
    <location>
        <begin position="1"/>
        <end position="22"/>
    </location>
</feature>
<organism evidence="2 3">
    <name type="scientific">Flavobacterium silvaticum</name>
    <dbReference type="NCBI Taxonomy" id="1852020"/>
    <lineage>
        <taxon>Bacteria</taxon>
        <taxon>Pseudomonadati</taxon>
        <taxon>Bacteroidota</taxon>
        <taxon>Flavobacteriia</taxon>
        <taxon>Flavobacteriales</taxon>
        <taxon>Flavobacteriaceae</taxon>
        <taxon>Flavobacterium</taxon>
    </lineage>
</organism>
<evidence type="ECO:0000313" key="3">
    <source>
        <dbReference type="Proteomes" id="UP000712080"/>
    </source>
</evidence>
<dbReference type="Proteomes" id="UP000712080">
    <property type="component" value="Unassembled WGS sequence"/>
</dbReference>
<accession>A0A972FJX8</accession>
<dbReference type="EMBL" id="JAAMPU010000099">
    <property type="protein sequence ID" value="NMH27138.1"/>
    <property type="molecule type" value="Genomic_DNA"/>
</dbReference>
<dbReference type="RefSeq" id="WP_169526146.1">
    <property type="nucleotide sequence ID" value="NZ_JAAMPU010000099.1"/>
</dbReference>